<accession>A0A9P5PMD6</accession>
<dbReference type="AlphaFoldDB" id="A0A9P5PMD6"/>
<evidence type="ECO:0000313" key="2">
    <source>
        <dbReference type="Proteomes" id="UP000772434"/>
    </source>
</evidence>
<comment type="caution">
    <text evidence="1">The sequence shown here is derived from an EMBL/GenBank/DDBJ whole genome shotgun (WGS) entry which is preliminary data.</text>
</comment>
<name>A0A9P5PMD6_9AGAR</name>
<proteinExistence type="predicted"/>
<keyword evidence="2" id="KW-1185">Reference proteome</keyword>
<dbReference type="EMBL" id="JADNRY010000086">
    <property type="protein sequence ID" value="KAF9066548.1"/>
    <property type="molecule type" value="Genomic_DNA"/>
</dbReference>
<evidence type="ECO:0000313" key="1">
    <source>
        <dbReference type="EMBL" id="KAF9066548.1"/>
    </source>
</evidence>
<protein>
    <submittedName>
        <fullName evidence="1">Uncharacterized protein</fullName>
    </submittedName>
</protein>
<organism evidence="1 2">
    <name type="scientific">Rhodocollybia butyracea</name>
    <dbReference type="NCBI Taxonomy" id="206335"/>
    <lineage>
        <taxon>Eukaryota</taxon>
        <taxon>Fungi</taxon>
        <taxon>Dikarya</taxon>
        <taxon>Basidiomycota</taxon>
        <taxon>Agaricomycotina</taxon>
        <taxon>Agaricomycetes</taxon>
        <taxon>Agaricomycetidae</taxon>
        <taxon>Agaricales</taxon>
        <taxon>Marasmiineae</taxon>
        <taxon>Omphalotaceae</taxon>
        <taxon>Rhodocollybia</taxon>
    </lineage>
</organism>
<gene>
    <name evidence="1" type="ORF">BDP27DRAFT_1449664</name>
</gene>
<sequence>MSAAINSDYTKIRAEVLAKLVKYDQMYETLFPLEQFDTLVVLATKLGDSTARLQGFKSQVAADNQKFHDTLFRIKQNLEELETVFKEHGKSFTMPPCHKVCSVITSWIHKVRDETPGPASAVAAAITAATTANSSGKAGLRRGKRRVVKSVELISDDESDTEVVITGDITMADATTMSPAAKPDAEMAPADTIVTAATVTATAGNSQAVKPLKGTKIKEPPTASAETSALKALHFTKRGHEEAAKKKPKLNHPKDDYTTLGKGSTLAFSNSADRLAASASSVVGPAAASTISVAHNMVGKPTLVATEASLIQKEAHFRGEIDVTVSKIQLLLNYLEVVTQGHVKALNDLHIAGPSA</sequence>
<reference evidence="1" key="1">
    <citation type="submission" date="2020-11" db="EMBL/GenBank/DDBJ databases">
        <authorList>
            <consortium name="DOE Joint Genome Institute"/>
            <person name="Ahrendt S."/>
            <person name="Riley R."/>
            <person name="Andreopoulos W."/>
            <person name="Labutti K."/>
            <person name="Pangilinan J."/>
            <person name="Ruiz-Duenas F.J."/>
            <person name="Barrasa J.M."/>
            <person name="Sanchez-Garcia M."/>
            <person name="Camarero S."/>
            <person name="Miyauchi S."/>
            <person name="Serrano A."/>
            <person name="Linde D."/>
            <person name="Babiker R."/>
            <person name="Drula E."/>
            <person name="Ayuso-Fernandez I."/>
            <person name="Pacheco R."/>
            <person name="Padilla G."/>
            <person name="Ferreira P."/>
            <person name="Barriuso J."/>
            <person name="Kellner H."/>
            <person name="Castanera R."/>
            <person name="Alfaro M."/>
            <person name="Ramirez L."/>
            <person name="Pisabarro A.G."/>
            <person name="Kuo A."/>
            <person name="Tritt A."/>
            <person name="Lipzen A."/>
            <person name="He G."/>
            <person name="Yan M."/>
            <person name="Ng V."/>
            <person name="Cullen D."/>
            <person name="Martin F."/>
            <person name="Rosso M.-N."/>
            <person name="Henrissat B."/>
            <person name="Hibbett D."/>
            <person name="Martinez A.T."/>
            <person name="Grigoriev I.V."/>
        </authorList>
    </citation>
    <scope>NUCLEOTIDE SEQUENCE</scope>
    <source>
        <strain evidence="1">AH 40177</strain>
    </source>
</reference>
<dbReference type="Proteomes" id="UP000772434">
    <property type="component" value="Unassembled WGS sequence"/>
</dbReference>
<dbReference type="OrthoDB" id="3120339at2759"/>